<reference evidence="4" key="1">
    <citation type="submission" date="2017-02" db="UniProtKB">
        <authorList>
            <consortium name="WormBaseParasite"/>
        </authorList>
    </citation>
    <scope>IDENTIFICATION</scope>
</reference>
<evidence type="ECO:0000313" key="2">
    <source>
        <dbReference type="EMBL" id="VDL58569.1"/>
    </source>
</evidence>
<feature type="compositionally biased region" description="Polar residues" evidence="1">
    <location>
        <begin position="62"/>
        <end position="71"/>
    </location>
</feature>
<evidence type="ECO:0000313" key="4">
    <source>
        <dbReference type="WBParaSite" id="HDID_0000625301-mRNA-1"/>
    </source>
</evidence>
<accession>A0A0R3SMT8</accession>
<dbReference type="EMBL" id="UYSG01004661">
    <property type="protein sequence ID" value="VDL58569.1"/>
    <property type="molecule type" value="Genomic_DNA"/>
</dbReference>
<dbReference type="Proteomes" id="UP000274504">
    <property type="component" value="Unassembled WGS sequence"/>
</dbReference>
<proteinExistence type="predicted"/>
<feature type="region of interest" description="Disordered" evidence="1">
    <location>
        <begin position="1"/>
        <end position="87"/>
    </location>
</feature>
<protein>
    <submittedName>
        <fullName evidence="2 4">Uncharacterized protein</fullName>
    </submittedName>
</protein>
<name>A0A0R3SMT8_HYMDI</name>
<sequence>MERTPRSCRTSPSVPIKSFQQLQQQHSASPPHSLDSSPNHNSTNNSSSMEPQSSTASSTASVFSLTQSSLQELMRKSGNSIPAEVRE</sequence>
<reference evidence="2 3" key="2">
    <citation type="submission" date="2018-11" db="EMBL/GenBank/DDBJ databases">
        <authorList>
            <consortium name="Pathogen Informatics"/>
        </authorList>
    </citation>
    <scope>NUCLEOTIDE SEQUENCE [LARGE SCALE GENOMIC DNA]</scope>
</reference>
<evidence type="ECO:0000313" key="3">
    <source>
        <dbReference type="Proteomes" id="UP000274504"/>
    </source>
</evidence>
<organism evidence="4">
    <name type="scientific">Hymenolepis diminuta</name>
    <name type="common">Rat tapeworm</name>
    <dbReference type="NCBI Taxonomy" id="6216"/>
    <lineage>
        <taxon>Eukaryota</taxon>
        <taxon>Metazoa</taxon>
        <taxon>Spiralia</taxon>
        <taxon>Lophotrochozoa</taxon>
        <taxon>Platyhelminthes</taxon>
        <taxon>Cestoda</taxon>
        <taxon>Eucestoda</taxon>
        <taxon>Cyclophyllidea</taxon>
        <taxon>Hymenolepididae</taxon>
        <taxon>Hymenolepis</taxon>
    </lineage>
</organism>
<evidence type="ECO:0000256" key="1">
    <source>
        <dbReference type="SAM" id="MobiDB-lite"/>
    </source>
</evidence>
<dbReference type="AlphaFoldDB" id="A0A0R3SMT8"/>
<dbReference type="WBParaSite" id="HDID_0000625301-mRNA-1">
    <property type="protein sequence ID" value="HDID_0000625301-mRNA-1"/>
    <property type="gene ID" value="HDID_0000625301"/>
</dbReference>
<feature type="compositionally biased region" description="Low complexity" evidence="1">
    <location>
        <begin position="36"/>
        <end position="61"/>
    </location>
</feature>
<gene>
    <name evidence="2" type="ORF">HDID_LOCUS6251</name>
</gene>
<feature type="compositionally biased region" description="Polar residues" evidence="1">
    <location>
        <begin position="7"/>
        <end position="30"/>
    </location>
</feature>